<evidence type="ECO:0000313" key="2">
    <source>
        <dbReference type="Proteomes" id="UP000324222"/>
    </source>
</evidence>
<proteinExistence type="predicted"/>
<keyword evidence="2" id="KW-1185">Reference proteome</keyword>
<protein>
    <submittedName>
        <fullName evidence="1">Uncharacterized protein</fullName>
    </submittedName>
</protein>
<name>A0A5B7GDX4_PORTR</name>
<sequence>MKHLNSLLTRSLPRTVSRNHKIGCSYSAV</sequence>
<gene>
    <name evidence="1" type="ORF">E2C01_052247</name>
</gene>
<comment type="caution">
    <text evidence="1">The sequence shown here is derived from an EMBL/GenBank/DDBJ whole genome shotgun (WGS) entry which is preliminary data.</text>
</comment>
<dbReference type="AlphaFoldDB" id="A0A5B7GDX4"/>
<dbReference type="Proteomes" id="UP000324222">
    <property type="component" value="Unassembled WGS sequence"/>
</dbReference>
<organism evidence="1 2">
    <name type="scientific">Portunus trituberculatus</name>
    <name type="common">Swimming crab</name>
    <name type="synonym">Neptunus trituberculatus</name>
    <dbReference type="NCBI Taxonomy" id="210409"/>
    <lineage>
        <taxon>Eukaryota</taxon>
        <taxon>Metazoa</taxon>
        <taxon>Ecdysozoa</taxon>
        <taxon>Arthropoda</taxon>
        <taxon>Crustacea</taxon>
        <taxon>Multicrustacea</taxon>
        <taxon>Malacostraca</taxon>
        <taxon>Eumalacostraca</taxon>
        <taxon>Eucarida</taxon>
        <taxon>Decapoda</taxon>
        <taxon>Pleocyemata</taxon>
        <taxon>Brachyura</taxon>
        <taxon>Eubrachyura</taxon>
        <taxon>Portunoidea</taxon>
        <taxon>Portunidae</taxon>
        <taxon>Portuninae</taxon>
        <taxon>Portunus</taxon>
    </lineage>
</organism>
<reference evidence="1 2" key="1">
    <citation type="submission" date="2019-05" db="EMBL/GenBank/DDBJ databases">
        <title>Another draft genome of Portunus trituberculatus and its Hox gene families provides insights of decapod evolution.</title>
        <authorList>
            <person name="Jeong J.-H."/>
            <person name="Song I."/>
            <person name="Kim S."/>
            <person name="Choi T."/>
            <person name="Kim D."/>
            <person name="Ryu S."/>
            <person name="Kim W."/>
        </authorList>
    </citation>
    <scope>NUCLEOTIDE SEQUENCE [LARGE SCALE GENOMIC DNA]</scope>
    <source>
        <tissue evidence="1">Muscle</tissue>
    </source>
</reference>
<evidence type="ECO:0000313" key="1">
    <source>
        <dbReference type="EMBL" id="MPC58251.1"/>
    </source>
</evidence>
<accession>A0A5B7GDX4</accession>
<dbReference type="EMBL" id="VSRR010015499">
    <property type="protein sequence ID" value="MPC58251.1"/>
    <property type="molecule type" value="Genomic_DNA"/>
</dbReference>